<dbReference type="SUPFAM" id="SSF52540">
    <property type="entry name" value="P-loop containing nucleoside triphosphate hydrolases"/>
    <property type="match status" value="1"/>
</dbReference>
<dbReference type="GO" id="GO:0005874">
    <property type="term" value="C:microtubule"/>
    <property type="evidence" value="ECO:0007669"/>
    <property type="project" value="TreeGrafter"/>
</dbReference>
<comment type="caution">
    <text evidence="1">The sequence shown here is derived from an EMBL/GenBank/DDBJ whole genome shotgun (WGS) entry which is preliminary data.</text>
</comment>
<name>A0AAN6SVY7_9PEZI</name>
<dbReference type="GO" id="GO:0005739">
    <property type="term" value="C:mitochondrion"/>
    <property type="evidence" value="ECO:0007669"/>
    <property type="project" value="TreeGrafter"/>
</dbReference>
<dbReference type="PANTHER" id="PTHR11566">
    <property type="entry name" value="DYNAMIN"/>
    <property type="match status" value="1"/>
</dbReference>
<reference evidence="1" key="1">
    <citation type="journal article" date="2023" name="Mol. Phylogenet. Evol.">
        <title>Genome-scale phylogeny and comparative genomics of the fungal order Sordariales.</title>
        <authorList>
            <person name="Hensen N."/>
            <person name="Bonometti L."/>
            <person name="Westerberg I."/>
            <person name="Brannstrom I.O."/>
            <person name="Guillou S."/>
            <person name="Cros-Aarteil S."/>
            <person name="Calhoun S."/>
            <person name="Haridas S."/>
            <person name="Kuo A."/>
            <person name="Mondo S."/>
            <person name="Pangilinan J."/>
            <person name="Riley R."/>
            <person name="LaButti K."/>
            <person name="Andreopoulos B."/>
            <person name="Lipzen A."/>
            <person name="Chen C."/>
            <person name="Yan M."/>
            <person name="Daum C."/>
            <person name="Ng V."/>
            <person name="Clum A."/>
            <person name="Steindorff A."/>
            <person name="Ohm R.A."/>
            <person name="Martin F."/>
            <person name="Silar P."/>
            <person name="Natvig D.O."/>
            <person name="Lalanne C."/>
            <person name="Gautier V."/>
            <person name="Ament-Velasquez S.L."/>
            <person name="Kruys A."/>
            <person name="Hutchinson M.I."/>
            <person name="Powell A.J."/>
            <person name="Barry K."/>
            <person name="Miller A.N."/>
            <person name="Grigoriev I.V."/>
            <person name="Debuchy R."/>
            <person name="Gladieux P."/>
            <person name="Hiltunen Thoren M."/>
            <person name="Johannesson H."/>
        </authorList>
    </citation>
    <scope>NUCLEOTIDE SEQUENCE</scope>
    <source>
        <strain evidence="1">CBS 757.83</strain>
    </source>
</reference>
<dbReference type="GO" id="GO:0016020">
    <property type="term" value="C:membrane"/>
    <property type="evidence" value="ECO:0007669"/>
    <property type="project" value="TreeGrafter"/>
</dbReference>
<dbReference type="GO" id="GO:0000266">
    <property type="term" value="P:mitochondrial fission"/>
    <property type="evidence" value="ECO:0007669"/>
    <property type="project" value="TreeGrafter"/>
</dbReference>
<feature type="non-terminal residue" evidence="1">
    <location>
        <position position="1"/>
    </location>
</feature>
<dbReference type="PANTHER" id="PTHR11566:SF21">
    <property type="entry name" value="DYNAMIN RELATED PROTEIN 1, ISOFORM A"/>
    <property type="match status" value="1"/>
</dbReference>
<dbReference type="GO" id="GO:0006897">
    <property type="term" value="P:endocytosis"/>
    <property type="evidence" value="ECO:0007669"/>
    <property type="project" value="TreeGrafter"/>
</dbReference>
<proteinExistence type="predicted"/>
<evidence type="ECO:0000313" key="2">
    <source>
        <dbReference type="Proteomes" id="UP001305647"/>
    </source>
</evidence>
<dbReference type="InterPro" id="IPR022812">
    <property type="entry name" value="Dynamin"/>
</dbReference>
<protein>
    <recommendedName>
        <fullName evidence="3">GED domain-containing protein</fullName>
    </recommendedName>
</protein>
<organism evidence="1 2">
    <name type="scientific">Parathielavia hyrcaniae</name>
    <dbReference type="NCBI Taxonomy" id="113614"/>
    <lineage>
        <taxon>Eukaryota</taxon>
        <taxon>Fungi</taxon>
        <taxon>Dikarya</taxon>
        <taxon>Ascomycota</taxon>
        <taxon>Pezizomycotina</taxon>
        <taxon>Sordariomycetes</taxon>
        <taxon>Sordariomycetidae</taxon>
        <taxon>Sordariales</taxon>
        <taxon>Chaetomiaceae</taxon>
        <taxon>Parathielavia</taxon>
    </lineage>
</organism>
<dbReference type="GO" id="GO:0016559">
    <property type="term" value="P:peroxisome fission"/>
    <property type="evidence" value="ECO:0007669"/>
    <property type="project" value="TreeGrafter"/>
</dbReference>
<keyword evidence="2" id="KW-1185">Reference proteome</keyword>
<dbReference type="EMBL" id="MU863769">
    <property type="protein sequence ID" value="KAK4095860.1"/>
    <property type="molecule type" value="Genomic_DNA"/>
</dbReference>
<dbReference type="GO" id="GO:0008017">
    <property type="term" value="F:microtubule binding"/>
    <property type="evidence" value="ECO:0007669"/>
    <property type="project" value="TreeGrafter"/>
</dbReference>
<evidence type="ECO:0008006" key="3">
    <source>
        <dbReference type="Google" id="ProtNLM"/>
    </source>
</evidence>
<evidence type="ECO:0000313" key="1">
    <source>
        <dbReference type="EMBL" id="KAK4095860.1"/>
    </source>
</evidence>
<dbReference type="Proteomes" id="UP001305647">
    <property type="component" value="Unassembled WGS sequence"/>
</dbReference>
<dbReference type="InterPro" id="IPR027417">
    <property type="entry name" value="P-loop_NTPase"/>
</dbReference>
<dbReference type="GO" id="GO:0003924">
    <property type="term" value="F:GTPase activity"/>
    <property type="evidence" value="ECO:0007669"/>
    <property type="project" value="TreeGrafter"/>
</dbReference>
<sequence length="482" mass="55974">LCEEYDPKGERTLGIITRPDLADQSQRENLIKVMQGRDRSFQFQHGWHVLRNRSSVERDAKQEERDDHERILLDAPPWNEVPKSWRGISELRDRLAERLFSLAKRELPGLRAILRAKLIELERNFKALGGREFGEGELESAVAQSLKRLREAARDHARGIYESNICSFLPDSAVRLRSRIIEKSEIFRDRLITNGHAWVTLVRPTTADPDADLGSVYTEPPPDDMAEIKTHEGLPAEIQEIVKFLKQTRSQMLPDFFDPRRIADLFWRMSEGWGALARDHIEQVYICCEQYFREVTPMAFKREEEGLPGFSNSHRIAARFVEPHIIPRLDQCRERAWEELRRLEEDRNDALINADMRFLKERREHRQGRAFDRVMRATHQLEGHNESKGLDPTTYSQHAGLHTQDELAAETAETYLDAMWSHYLVIERHFLRSIGDIVAKELDETAVAKLTQKDSAEEAKNQEIKKEMDAVRGSLRALEGIQ</sequence>
<accession>A0AAN6SVY7</accession>
<dbReference type="GO" id="GO:0048312">
    <property type="term" value="P:intracellular distribution of mitochondria"/>
    <property type="evidence" value="ECO:0007669"/>
    <property type="project" value="TreeGrafter"/>
</dbReference>
<dbReference type="Gene3D" id="3.40.50.300">
    <property type="entry name" value="P-loop containing nucleotide triphosphate hydrolases"/>
    <property type="match status" value="1"/>
</dbReference>
<dbReference type="AlphaFoldDB" id="A0AAN6SVY7"/>
<reference evidence="1" key="2">
    <citation type="submission" date="2023-05" db="EMBL/GenBank/DDBJ databases">
        <authorList>
            <consortium name="Lawrence Berkeley National Laboratory"/>
            <person name="Steindorff A."/>
            <person name="Hensen N."/>
            <person name="Bonometti L."/>
            <person name="Westerberg I."/>
            <person name="Brannstrom I.O."/>
            <person name="Guillou S."/>
            <person name="Cros-Aarteil S."/>
            <person name="Calhoun S."/>
            <person name="Haridas S."/>
            <person name="Kuo A."/>
            <person name="Mondo S."/>
            <person name="Pangilinan J."/>
            <person name="Riley R."/>
            <person name="Labutti K."/>
            <person name="Andreopoulos B."/>
            <person name="Lipzen A."/>
            <person name="Chen C."/>
            <person name="Yanf M."/>
            <person name="Daum C."/>
            <person name="Ng V."/>
            <person name="Clum A."/>
            <person name="Ohm R."/>
            <person name="Martin F."/>
            <person name="Silar P."/>
            <person name="Natvig D."/>
            <person name="Lalanne C."/>
            <person name="Gautier V."/>
            <person name="Ament-Velasquez S.L."/>
            <person name="Kruys A."/>
            <person name="Hutchinson M.I."/>
            <person name="Powell A.J."/>
            <person name="Barry K."/>
            <person name="Miller A.N."/>
            <person name="Grigoriev I.V."/>
            <person name="Debuchy R."/>
            <person name="Gladieux P."/>
            <person name="Thoren M.H."/>
            <person name="Johannesson H."/>
        </authorList>
    </citation>
    <scope>NUCLEOTIDE SEQUENCE</scope>
    <source>
        <strain evidence="1">CBS 757.83</strain>
    </source>
</reference>
<gene>
    <name evidence="1" type="ORF">N658DRAFT_437334</name>
</gene>